<accession>A0A059PY29</accession>
<dbReference type="GO" id="GO:0006352">
    <property type="term" value="P:DNA-templated transcription initiation"/>
    <property type="evidence" value="ECO:0007669"/>
    <property type="project" value="InterPro"/>
</dbReference>
<dbReference type="InterPro" id="IPR013324">
    <property type="entry name" value="RNA_pol_sigma_r3/r4-like"/>
</dbReference>
<dbReference type="InterPro" id="IPR036388">
    <property type="entry name" value="WH-like_DNA-bd_sf"/>
</dbReference>
<name>A0A059PY29_CLOBO</name>
<dbReference type="EMBL" id="JX847736">
    <property type="protein sequence ID" value="AGR53843.1"/>
    <property type="molecule type" value="Genomic_DNA"/>
</dbReference>
<dbReference type="GO" id="GO:0003677">
    <property type="term" value="F:DNA binding"/>
    <property type="evidence" value="ECO:0007669"/>
    <property type="project" value="InterPro"/>
</dbReference>
<dbReference type="SUPFAM" id="SSF88659">
    <property type="entry name" value="Sigma3 and sigma4 domains of RNA polymerase sigma factors"/>
    <property type="match status" value="1"/>
</dbReference>
<dbReference type="Pfam" id="PF08281">
    <property type="entry name" value="Sigma70_r4_2"/>
    <property type="match status" value="1"/>
</dbReference>
<dbReference type="AlphaFoldDB" id="A0A059PY29"/>
<dbReference type="InterPro" id="IPR013249">
    <property type="entry name" value="RNA_pol_sigma70_r4_t2"/>
</dbReference>
<dbReference type="InterPro" id="IPR014284">
    <property type="entry name" value="RNA_pol_sigma-70_dom"/>
</dbReference>
<organism evidence="1">
    <name type="scientific">Clostridium botulinum</name>
    <dbReference type="NCBI Taxonomy" id="1491"/>
    <lineage>
        <taxon>Bacteria</taxon>
        <taxon>Bacillati</taxon>
        <taxon>Bacillota</taxon>
        <taxon>Clostridia</taxon>
        <taxon>Eubacteriales</taxon>
        <taxon>Clostridiaceae</taxon>
        <taxon>Clostridium</taxon>
    </lineage>
</organism>
<evidence type="ECO:0000313" key="1">
    <source>
        <dbReference type="EMBL" id="AGR53843.1"/>
    </source>
</evidence>
<protein>
    <submittedName>
        <fullName evidence="1">UviA-like protein</fullName>
    </submittedName>
</protein>
<reference evidence="1" key="1">
    <citation type="journal article" date="2014" name="PLoS ONE">
        <title>Arrangement of the Clostridium baratii F7 Toxin Gene Cluster with Identification of a sigma Factor That Recognizes the Botulinum Toxin Gene Cluster Promoters.</title>
        <authorList>
            <person name="Dover N."/>
            <person name="Barash J.R."/>
            <person name="Burke J.N."/>
            <person name="Hill K.K."/>
            <person name="Detter J.C."/>
            <person name="Arnon S.S."/>
        </authorList>
    </citation>
    <scope>NUCLEOTIDE SEQUENCE</scope>
    <source>
        <strain evidence="1">IBCA66-5436</strain>
    </source>
</reference>
<dbReference type="GO" id="GO:0016987">
    <property type="term" value="F:sigma factor activity"/>
    <property type="evidence" value="ECO:0007669"/>
    <property type="project" value="InterPro"/>
</dbReference>
<dbReference type="PATRIC" id="fig|1491.408.peg.1278"/>
<dbReference type="NCBIfam" id="TIGR02937">
    <property type="entry name" value="sigma70-ECF"/>
    <property type="match status" value="1"/>
</dbReference>
<proteinExistence type="predicted"/>
<sequence>MPTDLLKKIKLFQEQSNNFMDILSYFNSKINYLSYKLKYPEASTDLIIYLYELTLQLEVKKFNHDEEILKYMRRCLNNKSINLHYKINSYKNFITYNSDEELLNVLDKNTNNNEYSNVVFKDLISSLKPKQKKIIFLKFYLQLSDVEIAERLKISRQAVNKSKRQALKFLKNILYREAIYV</sequence>
<dbReference type="Gene3D" id="1.10.10.10">
    <property type="entry name" value="Winged helix-like DNA-binding domain superfamily/Winged helix DNA-binding domain"/>
    <property type="match status" value="1"/>
</dbReference>